<keyword evidence="3" id="KW-1185">Reference proteome</keyword>
<organism evidence="2 3">
    <name type="scientific">Pelagimonas phthalicica</name>
    <dbReference type="NCBI Taxonomy" id="1037362"/>
    <lineage>
        <taxon>Bacteria</taxon>
        <taxon>Pseudomonadati</taxon>
        <taxon>Pseudomonadota</taxon>
        <taxon>Alphaproteobacteria</taxon>
        <taxon>Rhodobacterales</taxon>
        <taxon>Roseobacteraceae</taxon>
        <taxon>Pelagimonas</taxon>
    </lineage>
</organism>
<protein>
    <submittedName>
        <fullName evidence="2">Uncharacterized protein</fullName>
    </submittedName>
</protein>
<dbReference type="OrthoDB" id="7844652at2"/>
<accession>A0A238JCU5</accession>
<gene>
    <name evidence="2" type="ORF">TRP8649_02645</name>
</gene>
<dbReference type="Proteomes" id="UP000225972">
    <property type="component" value="Unassembled WGS sequence"/>
</dbReference>
<evidence type="ECO:0000313" key="3">
    <source>
        <dbReference type="Proteomes" id="UP000225972"/>
    </source>
</evidence>
<feature type="signal peptide" evidence="1">
    <location>
        <begin position="1"/>
        <end position="20"/>
    </location>
</feature>
<name>A0A238JCU5_9RHOB</name>
<dbReference type="AlphaFoldDB" id="A0A238JCU5"/>
<sequence>MRFIPILVALVLPASTLAEGFCDVTDKQDVLTRLAGEWQREGTMVIDNAVTEIVKPSSDYLVTLSADGTGTSDFVDNLLGAAQDLTLADPRPYDVDRVDDVLDSTDRFDLADILSDTKCGPENLPQLVMDLPETKGMSATGTITYIAYFDDRILELSELTLKSDETVLFLTETALLTRADSAAKAKEE</sequence>
<keyword evidence="1" id="KW-0732">Signal</keyword>
<feature type="chain" id="PRO_5012421192" evidence="1">
    <location>
        <begin position="21"/>
        <end position="188"/>
    </location>
</feature>
<dbReference type="RefSeq" id="WP_099245915.1">
    <property type="nucleotide sequence ID" value="NZ_FXXP01000002.1"/>
</dbReference>
<dbReference type="EMBL" id="FXXP01000002">
    <property type="protein sequence ID" value="SMX28520.1"/>
    <property type="molecule type" value="Genomic_DNA"/>
</dbReference>
<proteinExistence type="predicted"/>
<evidence type="ECO:0000256" key="1">
    <source>
        <dbReference type="SAM" id="SignalP"/>
    </source>
</evidence>
<reference evidence="3" key="1">
    <citation type="submission" date="2017-05" db="EMBL/GenBank/DDBJ databases">
        <authorList>
            <person name="Rodrigo-Torres L."/>
            <person name="Arahal R. D."/>
            <person name="Lucena T."/>
        </authorList>
    </citation>
    <scope>NUCLEOTIDE SEQUENCE [LARGE SCALE GENOMIC DNA]</scope>
    <source>
        <strain evidence="3">CECT 8649</strain>
    </source>
</reference>
<evidence type="ECO:0000313" key="2">
    <source>
        <dbReference type="EMBL" id="SMX28520.1"/>
    </source>
</evidence>